<dbReference type="PANTHER" id="PTHR43760">
    <property type="entry name" value="ENDORIBONUCLEASE-RELATED"/>
    <property type="match status" value="1"/>
</dbReference>
<keyword evidence="3" id="KW-1185">Reference proteome</keyword>
<proteinExistence type="predicted"/>
<accession>A0A8J7K6R2</accession>
<dbReference type="EMBL" id="JADEYS010000019">
    <property type="protein sequence ID" value="MBE9398900.1"/>
    <property type="molecule type" value="Genomic_DNA"/>
</dbReference>
<dbReference type="Proteomes" id="UP000640333">
    <property type="component" value="Unassembled WGS sequence"/>
</dbReference>
<dbReference type="SUPFAM" id="SSF55298">
    <property type="entry name" value="YjgF-like"/>
    <property type="match status" value="1"/>
</dbReference>
<comment type="caution">
    <text evidence="2">The sequence shown here is derived from an EMBL/GenBank/DDBJ whole genome shotgun (WGS) entry which is preliminary data.</text>
</comment>
<evidence type="ECO:0000313" key="2">
    <source>
        <dbReference type="EMBL" id="MBE9398900.1"/>
    </source>
</evidence>
<dbReference type="Gene3D" id="3.30.1330.40">
    <property type="entry name" value="RutC-like"/>
    <property type="match status" value="1"/>
</dbReference>
<dbReference type="RefSeq" id="WP_193954593.1">
    <property type="nucleotide sequence ID" value="NZ_JADEYS010000019.1"/>
</dbReference>
<dbReference type="InterPro" id="IPR013813">
    <property type="entry name" value="Endoribo_LPSP/chorism_mut-like"/>
</dbReference>
<dbReference type="CDD" id="cd02199">
    <property type="entry name" value="YjgF_YER057c_UK114_like_1"/>
    <property type="match status" value="1"/>
</dbReference>
<dbReference type="Pfam" id="PF14588">
    <property type="entry name" value="YjgF_endoribonc"/>
    <property type="match status" value="1"/>
</dbReference>
<dbReference type="PANTHER" id="PTHR43760:SF1">
    <property type="entry name" value="ENDORIBONUCLEASE L-PSP_CHORISMATE MUTASE-LIKE DOMAIN-CONTAINING PROTEIN"/>
    <property type="match status" value="1"/>
</dbReference>
<feature type="domain" description="Endoribonuclease L-PSP/chorismate mutase-like" evidence="1">
    <location>
        <begin position="6"/>
        <end position="142"/>
    </location>
</feature>
<protein>
    <submittedName>
        <fullName evidence="2">RidA family protein</fullName>
    </submittedName>
</protein>
<organism evidence="2 3">
    <name type="scientific">Pontibacterium sinense</name>
    <dbReference type="NCBI Taxonomy" id="2781979"/>
    <lineage>
        <taxon>Bacteria</taxon>
        <taxon>Pseudomonadati</taxon>
        <taxon>Pseudomonadota</taxon>
        <taxon>Gammaproteobacteria</taxon>
        <taxon>Oceanospirillales</taxon>
        <taxon>Oceanospirillaceae</taxon>
        <taxon>Pontibacterium</taxon>
    </lineage>
</organism>
<gene>
    <name evidence="2" type="ORF">IOQ59_16690</name>
</gene>
<reference evidence="2" key="1">
    <citation type="submission" date="2020-10" db="EMBL/GenBank/DDBJ databases">
        <title>Bacterium isolated from coastal waters sediment.</title>
        <authorList>
            <person name="Chen R.-J."/>
            <person name="Lu D.-C."/>
            <person name="Zhu K.-L."/>
            <person name="Du Z.-J."/>
        </authorList>
    </citation>
    <scope>NUCLEOTIDE SEQUENCE</scope>
    <source>
        <strain evidence="2">N1Y112</strain>
    </source>
</reference>
<name>A0A8J7K6R2_9GAMM</name>
<evidence type="ECO:0000313" key="3">
    <source>
        <dbReference type="Proteomes" id="UP000640333"/>
    </source>
</evidence>
<dbReference type="AlphaFoldDB" id="A0A8J7K6R2"/>
<evidence type="ECO:0000259" key="1">
    <source>
        <dbReference type="Pfam" id="PF14588"/>
    </source>
</evidence>
<dbReference type="InterPro" id="IPR035959">
    <property type="entry name" value="RutC-like_sf"/>
</dbReference>
<sequence length="158" mass="17250">MNIDEKLKDLGITLPEANFPAGNYVSYQVINNMVYVSGQTTRIDGQVKFPGRLGKEFSIDDGKEAARICLENILCQVKHACSGDLNRVKSIVRINVFVQSTECFTGHAQVADGASDLLVDIFEEKGKHVRTSTGANSLPSNTAVEIDAIFCLGDYYDA</sequence>